<reference evidence="2 3" key="1">
    <citation type="journal article" date="2015" name="Nature">
        <title>rRNA introns, odd ribosomes, and small enigmatic genomes across a large radiation of phyla.</title>
        <authorList>
            <person name="Brown C.T."/>
            <person name="Hug L.A."/>
            <person name="Thomas B.C."/>
            <person name="Sharon I."/>
            <person name="Castelle C.J."/>
            <person name="Singh A."/>
            <person name="Wilkins M.J."/>
            <person name="Williams K.H."/>
            <person name="Banfield J.F."/>
        </authorList>
    </citation>
    <scope>NUCLEOTIDE SEQUENCE [LARGE SCALE GENOMIC DNA]</scope>
</reference>
<keyword evidence="1" id="KW-1133">Transmembrane helix</keyword>
<protein>
    <submittedName>
        <fullName evidence="2">Uncharacterized protein</fullName>
    </submittedName>
</protein>
<evidence type="ECO:0000313" key="2">
    <source>
        <dbReference type="EMBL" id="KKS70855.1"/>
    </source>
</evidence>
<feature type="transmembrane region" description="Helical" evidence="1">
    <location>
        <begin position="20"/>
        <end position="42"/>
    </location>
</feature>
<evidence type="ECO:0000313" key="3">
    <source>
        <dbReference type="Proteomes" id="UP000034785"/>
    </source>
</evidence>
<proteinExistence type="predicted"/>
<evidence type="ECO:0000256" key="1">
    <source>
        <dbReference type="SAM" id="Phobius"/>
    </source>
</evidence>
<sequence>MMGQWGNGDMMGFGGFAGFSFWGTIFVLVVLADLILLGIWLWKQIQRK</sequence>
<name>A0A0G1BBV2_9BACT</name>
<accession>A0A0G1BBV2</accession>
<dbReference type="AlphaFoldDB" id="A0A0G1BBV2"/>
<organism evidence="2 3">
    <name type="scientific">Candidatus Daviesbacteria bacterium GW2011_GWA2_42_7</name>
    <dbReference type="NCBI Taxonomy" id="1618425"/>
    <lineage>
        <taxon>Bacteria</taxon>
        <taxon>Candidatus Daviesiibacteriota</taxon>
    </lineage>
</organism>
<keyword evidence="1" id="KW-0472">Membrane</keyword>
<comment type="caution">
    <text evidence="2">The sequence shown here is derived from an EMBL/GenBank/DDBJ whole genome shotgun (WGS) entry which is preliminary data.</text>
</comment>
<gene>
    <name evidence="2" type="ORF">UV41_C0011G0017</name>
</gene>
<dbReference type="EMBL" id="LCEJ01000011">
    <property type="protein sequence ID" value="KKS70855.1"/>
    <property type="molecule type" value="Genomic_DNA"/>
</dbReference>
<dbReference type="Proteomes" id="UP000034785">
    <property type="component" value="Unassembled WGS sequence"/>
</dbReference>
<keyword evidence="1" id="KW-0812">Transmembrane</keyword>